<sequence>MSPAPVTLHLRAESKPMEHRSALTPTTAKQLLDAGFNVIVERSSQRVFDDAEFEAIGAPLVDEFCWPSAPKDHLIIGLKELPEESFPLVHEHIQFAHCYKDQGGWKDVLSRYHNGNGVLYDIEFLTDDNGRRVAAFGFHAGFAGAAVGLLNWAWQLEHDEPLPAVDWYPNEAALVADVKKSVESAVSQTGAKLPSVLVIGALGRCGSGAIDLLRKVGLPEENIIKWDMAETAKGGPFEEIVQSDVFINCIYLSKQIPPFVTMETLNTKDRKLSVIVDVSADTTNPFNPVPVYTVATTFKEPTVPVEVPNGPKLSVISIDHLPSMLPREASEAFSAALLPSIMSLPDRENARVWKEAKDLYKTHVARL</sequence>
<comment type="caution">
    <text evidence="1">The sequence shown here is derived from an EMBL/GenBank/DDBJ whole genome shotgun (WGS) entry which is preliminary data.</text>
</comment>
<evidence type="ECO:0000313" key="1">
    <source>
        <dbReference type="EMBL" id="KAK9237075.1"/>
    </source>
</evidence>
<proteinExistence type="predicted"/>
<keyword evidence="2" id="KW-1185">Reference proteome</keyword>
<dbReference type="EMBL" id="MU971374">
    <property type="protein sequence ID" value="KAK9237075.1"/>
    <property type="molecule type" value="Genomic_DNA"/>
</dbReference>
<dbReference type="Proteomes" id="UP001433508">
    <property type="component" value="Unassembled WGS sequence"/>
</dbReference>
<gene>
    <name evidence="1" type="ORF">V1525DRAFT_404898</name>
</gene>
<protein>
    <submittedName>
        <fullName evidence="1">Uncharacterized protein</fullName>
    </submittedName>
</protein>
<name>A0ACC3T081_LIPKO</name>
<organism evidence="1 2">
    <name type="scientific">Lipomyces kononenkoae</name>
    <name type="common">Yeast</name>
    <dbReference type="NCBI Taxonomy" id="34357"/>
    <lineage>
        <taxon>Eukaryota</taxon>
        <taxon>Fungi</taxon>
        <taxon>Dikarya</taxon>
        <taxon>Ascomycota</taxon>
        <taxon>Saccharomycotina</taxon>
        <taxon>Lipomycetes</taxon>
        <taxon>Lipomycetales</taxon>
        <taxon>Lipomycetaceae</taxon>
        <taxon>Lipomyces</taxon>
    </lineage>
</organism>
<accession>A0ACC3T081</accession>
<reference evidence="2" key="1">
    <citation type="journal article" date="2024" name="Front. Bioeng. Biotechnol.">
        <title>Genome-scale model development and genomic sequencing of the oleaginous clade Lipomyces.</title>
        <authorList>
            <person name="Czajka J.J."/>
            <person name="Han Y."/>
            <person name="Kim J."/>
            <person name="Mondo S.J."/>
            <person name="Hofstad B.A."/>
            <person name="Robles A."/>
            <person name="Haridas S."/>
            <person name="Riley R."/>
            <person name="LaButti K."/>
            <person name="Pangilinan J."/>
            <person name="Andreopoulos W."/>
            <person name="Lipzen A."/>
            <person name="Yan J."/>
            <person name="Wang M."/>
            <person name="Ng V."/>
            <person name="Grigoriev I.V."/>
            <person name="Spatafora J.W."/>
            <person name="Magnuson J.K."/>
            <person name="Baker S.E."/>
            <person name="Pomraning K.R."/>
        </authorList>
    </citation>
    <scope>NUCLEOTIDE SEQUENCE [LARGE SCALE GENOMIC DNA]</scope>
    <source>
        <strain evidence="2">CBS 7786</strain>
    </source>
</reference>
<evidence type="ECO:0000313" key="2">
    <source>
        <dbReference type="Proteomes" id="UP001433508"/>
    </source>
</evidence>